<organism evidence="1">
    <name type="scientific">Zea mays</name>
    <name type="common">Maize</name>
    <dbReference type="NCBI Taxonomy" id="4577"/>
    <lineage>
        <taxon>Eukaryota</taxon>
        <taxon>Viridiplantae</taxon>
        <taxon>Streptophyta</taxon>
        <taxon>Embryophyta</taxon>
        <taxon>Tracheophyta</taxon>
        <taxon>Spermatophyta</taxon>
        <taxon>Magnoliopsida</taxon>
        <taxon>Liliopsida</taxon>
        <taxon>Poales</taxon>
        <taxon>Poaceae</taxon>
        <taxon>PACMAD clade</taxon>
        <taxon>Panicoideae</taxon>
        <taxon>Andropogonodae</taxon>
        <taxon>Andropogoneae</taxon>
        <taxon>Tripsacinae</taxon>
        <taxon>Zea</taxon>
    </lineage>
</organism>
<dbReference type="AlphaFoldDB" id="A0A3L6E4P3"/>
<dbReference type="EMBL" id="NCVQ01000008">
    <property type="protein sequence ID" value="PWZ15902.1"/>
    <property type="molecule type" value="Genomic_DNA"/>
</dbReference>
<dbReference type="PANTHER" id="PTHR33116">
    <property type="entry name" value="REVERSE TRANSCRIPTASE ZINC-BINDING DOMAIN-CONTAINING PROTEIN-RELATED-RELATED"/>
    <property type="match status" value="1"/>
</dbReference>
<comment type="caution">
    <text evidence="1">The sequence shown here is derived from an EMBL/GenBank/DDBJ whole genome shotgun (WGS) entry which is preliminary data.</text>
</comment>
<accession>A0A3L6E4P3</accession>
<dbReference type="Proteomes" id="UP000251960">
    <property type="component" value="Chromosome 7"/>
</dbReference>
<sequence length="201" mass="23064">MKYLGISISNHNINSVILEPILEKMRKRLDPWKDKHLSSGGRLILTNSCISSLPMYCMGFYLLPKEFHYKMNSIRSNFFWQGAEKKKCYHMAKWEMVTRPKDQGGLGILDSRLMNECLLIKWIWKIAQGSNDTWFKLIKGKYMSKEFFSCHRIEMRLNFGKGCTRLNTCSNGVLLIKLETGKVPSFGKIPGGGCAPKISIS</sequence>
<proteinExistence type="predicted"/>
<reference evidence="1" key="1">
    <citation type="journal article" date="2018" name="Nat. Genet.">
        <title>Extensive intraspecific gene order and gene structural variations between Mo17 and other maize genomes.</title>
        <authorList>
            <person name="Sun S."/>
            <person name="Zhou Y."/>
            <person name="Chen J."/>
            <person name="Shi J."/>
            <person name="Zhao H."/>
            <person name="Zhao H."/>
            <person name="Song W."/>
            <person name="Zhang M."/>
            <person name="Cui Y."/>
            <person name="Dong X."/>
            <person name="Liu H."/>
            <person name="Ma X."/>
            <person name="Jiao Y."/>
            <person name="Wang B."/>
            <person name="Wei X."/>
            <person name="Stein J.C."/>
            <person name="Glaubitz J.C."/>
            <person name="Lu F."/>
            <person name="Yu G."/>
            <person name="Liang C."/>
            <person name="Fengler K."/>
            <person name="Li B."/>
            <person name="Rafalski A."/>
            <person name="Schnable P.S."/>
            <person name="Ware D.H."/>
            <person name="Buckler E.S."/>
            <person name="Lai J."/>
        </authorList>
    </citation>
    <scope>NUCLEOTIDE SEQUENCE [LARGE SCALE GENOMIC DNA]</scope>
    <source>
        <tissue evidence="1">Seedling</tissue>
    </source>
</reference>
<evidence type="ECO:0000313" key="1">
    <source>
        <dbReference type="EMBL" id="PWZ15902.1"/>
    </source>
</evidence>
<dbReference type="PANTHER" id="PTHR33116:SF87">
    <property type="entry name" value="OS01G0158850 PROTEIN"/>
    <property type="match status" value="1"/>
</dbReference>
<protein>
    <submittedName>
        <fullName evidence="1">Putative ribonuclease H protein</fullName>
    </submittedName>
</protein>
<gene>
    <name evidence="1" type="primary">At1g65750_1</name>
    <name evidence="1" type="ORF">Zm00014a_019864</name>
</gene>
<name>A0A3L6E4P3_MAIZE</name>